<dbReference type="InterPro" id="IPR022128">
    <property type="entry name" value="FhaA_N"/>
</dbReference>
<dbReference type="InterPro" id="IPR042287">
    <property type="entry name" value="FhaA_N_sf"/>
</dbReference>
<dbReference type="SMART" id="SM00240">
    <property type="entry name" value="FHA"/>
    <property type="match status" value="1"/>
</dbReference>
<protein>
    <submittedName>
        <fullName evidence="3">Unannotated protein</fullName>
    </submittedName>
</protein>
<accession>A0A6J6ZLS3</accession>
<dbReference type="Gene3D" id="2.60.200.20">
    <property type="match status" value="1"/>
</dbReference>
<sequence length="225" mass="24780">MANVHGVGLGNFENRLERMVEGVFSRVFRSGVRPVELGRRLAREMDLKRSIGVRGKTVAPNHFVIRLSEFDLEQLEPMRESLVRELRDAAREHAHDESYTFIGPVTIKLEPDASLHTGIFAIAARMIEPDGGQPLGVLELPTGQRVVLGDFIVTIGRMPECTITLNDGNVSRSHAEIRPSSSGFTLLDLGSTNGTKVNGLRVSERELQDGDAITFGETTLKYVVS</sequence>
<dbReference type="InterPro" id="IPR050923">
    <property type="entry name" value="Cell_Proc_Reg/RNA_Proc"/>
</dbReference>
<dbReference type="PROSITE" id="PS50006">
    <property type="entry name" value="FHA_DOMAIN"/>
    <property type="match status" value="1"/>
</dbReference>
<evidence type="ECO:0000313" key="2">
    <source>
        <dbReference type="EMBL" id="CAB4739897.1"/>
    </source>
</evidence>
<gene>
    <name evidence="2" type="ORF">UFOPK2754_01088</name>
    <name evidence="3" type="ORF">UFOPK3139_00733</name>
    <name evidence="4" type="ORF">UFOPK3967_00972</name>
</gene>
<dbReference type="Pfam" id="PF00498">
    <property type="entry name" value="FHA"/>
    <property type="match status" value="1"/>
</dbReference>
<dbReference type="EMBL" id="CAFABA010000020">
    <property type="protein sequence ID" value="CAB4821463.1"/>
    <property type="molecule type" value="Genomic_DNA"/>
</dbReference>
<dbReference type="InterPro" id="IPR008984">
    <property type="entry name" value="SMAD_FHA_dom_sf"/>
</dbReference>
<evidence type="ECO:0000259" key="1">
    <source>
        <dbReference type="PROSITE" id="PS50006"/>
    </source>
</evidence>
<dbReference type="CDD" id="cd00060">
    <property type="entry name" value="FHA"/>
    <property type="match status" value="1"/>
</dbReference>
<dbReference type="AlphaFoldDB" id="A0A6J6ZLS3"/>
<dbReference type="SUPFAM" id="SSF49879">
    <property type="entry name" value="SMAD/FHA domain"/>
    <property type="match status" value="1"/>
</dbReference>
<dbReference type="PANTHER" id="PTHR23308">
    <property type="entry name" value="NUCLEAR INHIBITOR OF PROTEIN PHOSPHATASE-1"/>
    <property type="match status" value="1"/>
</dbReference>
<reference evidence="3" key="1">
    <citation type="submission" date="2020-05" db="EMBL/GenBank/DDBJ databases">
        <authorList>
            <person name="Chiriac C."/>
            <person name="Salcher M."/>
            <person name="Ghai R."/>
            <person name="Kavagutti S V."/>
        </authorList>
    </citation>
    <scope>NUCLEOTIDE SEQUENCE</scope>
</reference>
<dbReference type="Pfam" id="PF12401">
    <property type="entry name" value="FhaA_N"/>
    <property type="match status" value="1"/>
</dbReference>
<organism evidence="3">
    <name type="scientific">freshwater metagenome</name>
    <dbReference type="NCBI Taxonomy" id="449393"/>
    <lineage>
        <taxon>unclassified sequences</taxon>
        <taxon>metagenomes</taxon>
        <taxon>ecological metagenomes</taxon>
    </lineage>
</organism>
<evidence type="ECO:0000313" key="3">
    <source>
        <dbReference type="EMBL" id="CAB4821463.1"/>
    </source>
</evidence>
<dbReference type="Gene3D" id="3.30.2320.60">
    <property type="entry name" value="FhaA, phosphopeptide-binding domain (DUF3662)"/>
    <property type="match status" value="1"/>
</dbReference>
<dbReference type="InterPro" id="IPR000253">
    <property type="entry name" value="FHA_dom"/>
</dbReference>
<dbReference type="EMBL" id="CAFBOS010000045">
    <property type="protein sequence ID" value="CAB4990501.1"/>
    <property type="molecule type" value="Genomic_DNA"/>
</dbReference>
<dbReference type="EMBL" id="CAEZYR010000031">
    <property type="protein sequence ID" value="CAB4739897.1"/>
    <property type="molecule type" value="Genomic_DNA"/>
</dbReference>
<feature type="domain" description="FHA" evidence="1">
    <location>
        <begin position="153"/>
        <end position="202"/>
    </location>
</feature>
<proteinExistence type="predicted"/>
<name>A0A6J6ZLS3_9ZZZZ</name>
<evidence type="ECO:0000313" key="4">
    <source>
        <dbReference type="EMBL" id="CAB4990501.1"/>
    </source>
</evidence>